<dbReference type="PROSITE" id="PS00018">
    <property type="entry name" value="EF_HAND_1"/>
    <property type="match status" value="1"/>
</dbReference>
<evidence type="ECO:0000313" key="3">
    <source>
        <dbReference type="Proteomes" id="UP000594059"/>
    </source>
</evidence>
<dbReference type="InterPro" id="IPR018247">
    <property type="entry name" value="EF_Hand_1_Ca_BS"/>
</dbReference>
<dbReference type="EMBL" id="CP063656">
    <property type="protein sequence ID" value="QOW20911.1"/>
    <property type="molecule type" value="Genomic_DNA"/>
</dbReference>
<protein>
    <recommendedName>
        <fullName evidence="1">EF-hand domain-containing protein</fullName>
    </recommendedName>
</protein>
<dbReference type="AlphaFoldDB" id="A0A7S6UIJ6"/>
<dbReference type="Proteomes" id="UP000594059">
    <property type="component" value="Chromosome"/>
</dbReference>
<name>A0A7S6UIJ6_9GAMM</name>
<sequence length="74" mass="8066">MARPLEPDVTVVSAPADSIVGDYTVDFDRMDSNHDGAISSTEAASNSTLTAEFRAVDNNHDGKLSRKELEGWKR</sequence>
<evidence type="ECO:0000259" key="1">
    <source>
        <dbReference type="PROSITE" id="PS50222"/>
    </source>
</evidence>
<accession>A0A7S6UIJ6</accession>
<evidence type="ECO:0000313" key="2">
    <source>
        <dbReference type="EMBL" id="QOW20911.1"/>
    </source>
</evidence>
<organism evidence="2 3">
    <name type="scientific">Novilysobacter ciconiae</name>
    <dbReference type="NCBI Taxonomy" id="2781022"/>
    <lineage>
        <taxon>Bacteria</taxon>
        <taxon>Pseudomonadati</taxon>
        <taxon>Pseudomonadota</taxon>
        <taxon>Gammaproteobacteria</taxon>
        <taxon>Lysobacterales</taxon>
        <taxon>Lysobacteraceae</taxon>
        <taxon>Novilysobacter</taxon>
    </lineage>
</organism>
<dbReference type="Pfam" id="PF13202">
    <property type="entry name" value="EF-hand_5"/>
    <property type="match status" value="2"/>
</dbReference>
<dbReference type="GO" id="GO:0005509">
    <property type="term" value="F:calcium ion binding"/>
    <property type="evidence" value="ECO:0007669"/>
    <property type="project" value="InterPro"/>
</dbReference>
<dbReference type="InterPro" id="IPR002048">
    <property type="entry name" value="EF_hand_dom"/>
</dbReference>
<dbReference type="Gene3D" id="1.10.238.10">
    <property type="entry name" value="EF-hand"/>
    <property type="match status" value="1"/>
</dbReference>
<feature type="domain" description="EF-hand" evidence="1">
    <location>
        <begin position="44"/>
        <end position="74"/>
    </location>
</feature>
<dbReference type="SUPFAM" id="SSF47473">
    <property type="entry name" value="EF-hand"/>
    <property type="match status" value="1"/>
</dbReference>
<dbReference type="KEGG" id="lcic:INQ41_10635"/>
<dbReference type="PROSITE" id="PS50222">
    <property type="entry name" value="EF_HAND_2"/>
    <property type="match status" value="1"/>
</dbReference>
<keyword evidence="3" id="KW-1185">Reference proteome</keyword>
<proteinExistence type="predicted"/>
<dbReference type="InterPro" id="IPR011992">
    <property type="entry name" value="EF-hand-dom_pair"/>
</dbReference>
<reference evidence="2 3" key="1">
    <citation type="submission" date="2020-10" db="EMBL/GenBank/DDBJ databases">
        <title>complete genome sequencing of Lysobacter sp. H21R20.</title>
        <authorList>
            <person name="Bae J.-W."/>
            <person name="Lee S.-Y."/>
        </authorList>
    </citation>
    <scope>NUCLEOTIDE SEQUENCE [LARGE SCALE GENOMIC DNA]</scope>
    <source>
        <strain evidence="2 3">H21R20</strain>
    </source>
</reference>
<gene>
    <name evidence="2" type="ORF">INQ41_10635</name>
</gene>